<dbReference type="EMBL" id="DXGI01000196">
    <property type="protein sequence ID" value="HIW78584.1"/>
    <property type="molecule type" value="Genomic_DNA"/>
</dbReference>
<dbReference type="Proteomes" id="UP000824264">
    <property type="component" value="Unassembled WGS sequence"/>
</dbReference>
<keyword evidence="5" id="KW-0804">Transcription</keyword>
<gene>
    <name evidence="7" type="ORF">H9874_05485</name>
</gene>
<dbReference type="FunFam" id="3.40.50.300:FF:000006">
    <property type="entry name" value="DNA-binding transcriptional regulator NtrC"/>
    <property type="match status" value="1"/>
</dbReference>
<dbReference type="SMART" id="SM00065">
    <property type="entry name" value="GAF"/>
    <property type="match status" value="1"/>
</dbReference>
<reference evidence="7" key="2">
    <citation type="submission" date="2021-04" db="EMBL/GenBank/DDBJ databases">
        <authorList>
            <person name="Gilroy R."/>
        </authorList>
    </citation>
    <scope>NUCLEOTIDE SEQUENCE</scope>
    <source>
        <strain evidence="7">ChiSxjej5B17-1746</strain>
    </source>
</reference>
<dbReference type="InterPro" id="IPR029016">
    <property type="entry name" value="GAF-like_dom_sf"/>
</dbReference>
<dbReference type="AlphaFoldDB" id="A0A9D1U8G2"/>
<dbReference type="PROSITE" id="PS00676">
    <property type="entry name" value="SIGMA54_INTERACT_2"/>
    <property type="match status" value="1"/>
</dbReference>
<keyword evidence="4" id="KW-0238">DNA-binding</keyword>
<dbReference type="PRINTS" id="PR01590">
    <property type="entry name" value="HTHFIS"/>
</dbReference>
<dbReference type="InterPro" id="IPR003018">
    <property type="entry name" value="GAF"/>
</dbReference>
<evidence type="ECO:0000256" key="2">
    <source>
        <dbReference type="ARBA" id="ARBA00022840"/>
    </source>
</evidence>
<keyword evidence="1" id="KW-0547">Nucleotide-binding</keyword>
<dbReference type="PROSITE" id="PS50045">
    <property type="entry name" value="SIGMA54_INTERACT_4"/>
    <property type="match status" value="1"/>
</dbReference>
<evidence type="ECO:0000256" key="4">
    <source>
        <dbReference type="ARBA" id="ARBA00023125"/>
    </source>
</evidence>
<dbReference type="Pfam" id="PF00158">
    <property type="entry name" value="Sigma54_activat"/>
    <property type="match status" value="1"/>
</dbReference>
<dbReference type="SUPFAM" id="SSF55781">
    <property type="entry name" value="GAF domain-like"/>
    <property type="match status" value="1"/>
</dbReference>
<dbReference type="SUPFAM" id="SSF52540">
    <property type="entry name" value="P-loop containing nucleoside triphosphate hydrolases"/>
    <property type="match status" value="1"/>
</dbReference>
<evidence type="ECO:0000256" key="5">
    <source>
        <dbReference type="ARBA" id="ARBA00023163"/>
    </source>
</evidence>
<sequence length="507" mass="56131">MQVRNEVKELRLLFEVLQILDSASDLSDNLETVLEVMAEHTGMMRGVITLLDERHGEIAIEAAYGMSPEAQSRGRYKLGEGITGKVVESGKPLVIPNVLVEPLFLNRTGSRGRKEAVSFVCVPIKMEGRVIGALSADRLFAESEALEEDMRLLTVLASLVAKAVRNRQEHHRMLEENRRLLDVLLEQTRPGMFVGTSPGLRAVLTQLAQVAPTSATVLLLGESGTGKELAANTIHAGSPRAGHPFVKVNCAALPEGLIESELFGHEKGAFTGAAGPRKGRFEAADGGTLFLDEIGELSLSTQVKLLRVLQEHEFERLGGLETRKVDVRVVAATSRNLEQMVRDGLFRQDLFYRLNVFPVSMPPLRERPEDVHPLIEHFLEKYGHTIGKRGLRVTPEAEALLLAHPWPGNIRELENVIERAVILTTDGLIRPSLLPPSMQASCPLSSLHGTLPEALERVERQLITQALRECRGNMGKAAQALGISERVMGLRMRKFALDYKTFRRWRS</sequence>
<dbReference type="InterPro" id="IPR027417">
    <property type="entry name" value="P-loop_NTPase"/>
</dbReference>
<proteinExistence type="predicted"/>
<dbReference type="GO" id="GO:0005524">
    <property type="term" value="F:ATP binding"/>
    <property type="evidence" value="ECO:0007669"/>
    <property type="project" value="UniProtKB-KW"/>
</dbReference>
<organism evidence="7 8">
    <name type="scientific">Candidatus Bilophila faecipullorum</name>
    <dbReference type="NCBI Taxonomy" id="2838482"/>
    <lineage>
        <taxon>Bacteria</taxon>
        <taxon>Pseudomonadati</taxon>
        <taxon>Thermodesulfobacteriota</taxon>
        <taxon>Desulfovibrionia</taxon>
        <taxon>Desulfovibrionales</taxon>
        <taxon>Desulfovibrionaceae</taxon>
        <taxon>Bilophila</taxon>
    </lineage>
</organism>
<dbReference type="PROSITE" id="PS00688">
    <property type="entry name" value="SIGMA54_INTERACT_3"/>
    <property type="match status" value="1"/>
</dbReference>
<dbReference type="Gene3D" id="3.30.450.40">
    <property type="match status" value="1"/>
</dbReference>
<dbReference type="Gene3D" id="1.10.8.60">
    <property type="match status" value="1"/>
</dbReference>
<dbReference type="SUPFAM" id="SSF46689">
    <property type="entry name" value="Homeodomain-like"/>
    <property type="match status" value="1"/>
</dbReference>
<dbReference type="InterPro" id="IPR009057">
    <property type="entry name" value="Homeodomain-like_sf"/>
</dbReference>
<dbReference type="GO" id="GO:0006355">
    <property type="term" value="P:regulation of DNA-templated transcription"/>
    <property type="evidence" value="ECO:0007669"/>
    <property type="project" value="InterPro"/>
</dbReference>
<dbReference type="InterPro" id="IPR002197">
    <property type="entry name" value="HTH_Fis"/>
</dbReference>
<dbReference type="InterPro" id="IPR002078">
    <property type="entry name" value="Sigma_54_int"/>
</dbReference>
<dbReference type="InterPro" id="IPR003593">
    <property type="entry name" value="AAA+_ATPase"/>
</dbReference>
<evidence type="ECO:0000259" key="6">
    <source>
        <dbReference type="PROSITE" id="PS50045"/>
    </source>
</evidence>
<accession>A0A9D1U8G2</accession>
<dbReference type="Pfam" id="PF01590">
    <property type="entry name" value="GAF"/>
    <property type="match status" value="1"/>
</dbReference>
<evidence type="ECO:0000313" key="8">
    <source>
        <dbReference type="Proteomes" id="UP000824264"/>
    </source>
</evidence>
<dbReference type="InterPro" id="IPR025944">
    <property type="entry name" value="Sigma_54_int_dom_CS"/>
</dbReference>
<protein>
    <submittedName>
        <fullName evidence="7">Sigma 54-interacting transcriptional regulator</fullName>
    </submittedName>
</protein>
<dbReference type="CDD" id="cd00009">
    <property type="entry name" value="AAA"/>
    <property type="match status" value="1"/>
</dbReference>
<reference evidence="7" key="1">
    <citation type="journal article" date="2021" name="PeerJ">
        <title>Extensive microbial diversity within the chicken gut microbiome revealed by metagenomics and culture.</title>
        <authorList>
            <person name="Gilroy R."/>
            <person name="Ravi A."/>
            <person name="Getino M."/>
            <person name="Pursley I."/>
            <person name="Horton D.L."/>
            <person name="Alikhan N.F."/>
            <person name="Baker D."/>
            <person name="Gharbi K."/>
            <person name="Hall N."/>
            <person name="Watson M."/>
            <person name="Adriaenssens E.M."/>
            <person name="Foster-Nyarko E."/>
            <person name="Jarju S."/>
            <person name="Secka A."/>
            <person name="Antonio M."/>
            <person name="Oren A."/>
            <person name="Chaudhuri R.R."/>
            <person name="La Ragione R."/>
            <person name="Hildebrand F."/>
            <person name="Pallen M.J."/>
        </authorList>
    </citation>
    <scope>NUCLEOTIDE SEQUENCE</scope>
    <source>
        <strain evidence="7">ChiSxjej5B17-1746</strain>
    </source>
</reference>
<comment type="caution">
    <text evidence="7">The sequence shown here is derived from an EMBL/GenBank/DDBJ whole genome shotgun (WGS) entry which is preliminary data.</text>
</comment>
<dbReference type="PANTHER" id="PTHR32071">
    <property type="entry name" value="TRANSCRIPTIONAL REGULATORY PROTEIN"/>
    <property type="match status" value="1"/>
</dbReference>
<evidence type="ECO:0000256" key="1">
    <source>
        <dbReference type="ARBA" id="ARBA00022741"/>
    </source>
</evidence>
<evidence type="ECO:0000256" key="3">
    <source>
        <dbReference type="ARBA" id="ARBA00023015"/>
    </source>
</evidence>
<keyword evidence="3" id="KW-0805">Transcription regulation</keyword>
<dbReference type="SMART" id="SM00382">
    <property type="entry name" value="AAA"/>
    <property type="match status" value="1"/>
</dbReference>
<evidence type="ECO:0000313" key="7">
    <source>
        <dbReference type="EMBL" id="HIW78584.1"/>
    </source>
</evidence>
<dbReference type="GO" id="GO:0043565">
    <property type="term" value="F:sequence-specific DNA binding"/>
    <property type="evidence" value="ECO:0007669"/>
    <property type="project" value="InterPro"/>
</dbReference>
<dbReference type="Pfam" id="PF02954">
    <property type="entry name" value="HTH_8"/>
    <property type="match status" value="1"/>
</dbReference>
<dbReference type="Gene3D" id="3.40.50.300">
    <property type="entry name" value="P-loop containing nucleotide triphosphate hydrolases"/>
    <property type="match status" value="1"/>
</dbReference>
<feature type="domain" description="Sigma-54 factor interaction" evidence="6">
    <location>
        <begin position="193"/>
        <end position="422"/>
    </location>
</feature>
<dbReference type="Gene3D" id="1.10.10.60">
    <property type="entry name" value="Homeodomain-like"/>
    <property type="match status" value="1"/>
</dbReference>
<dbReference type="InterPro" id="IPR058031">
    <property type="entry name" value="AAA_lid_NorR"/>
</dbReference>
<dbReference type="InterPro" id="IPR025943">
    <property type="entry name" value="Sigma_54_int_dom_ATP-bd_2"/>
</dbReference>
<name>A0A9D1U8G2_9BACT</name>
<keyword evidence="2" id="KW-0067">ATP-binding</keyword>
<dbReference type="Pfam" id="PF25601">
    <property type="entry name" value="AAA_lid_14"/>
    <property type="match status" value="1"/>
</dbReference>